<dbReference type="PANTHER" id="PTHR13887:SF41">
    <property type="entry name" value="THIOREDOXIN SUPERFAMILY PROTEIN"/>
    <property type="match status" value="1"/>
</dbReference>
<gene>
    <name evidence="2" type="ORF">IQ241_03515</name>
</gene>
<sequence>MTLTIGLTSDFICPWCWVAEARLHRAIEQLPSIEIHQVWYPFELNPDMPEAGMDRKTYRSNKFGSWDYSQQLDAKTIQATQADGIEFRYDLMKLTPNTLKAHRLTWLADKSGKATEMVRRIFRAYFSEGQDIGDVETLASLAAETGLDAEQAQAYLLSNTGTHAIRELELQAAAQNVHSVPTIRIGNETLSGAQPIDVLVAALQKAAHELKRANSKSHV</sequence>
<reference evidence="2" key="1">
    <citation type="submission" date="2020-10" db="EMBL/GenBank/DDBJ databases">
        <authorList>
            <person name="Castelo-Branco R."/>
            <person name="Eusebio N."/>
            <person name="Adriana R."/>
            <person name="Vieira A."/>
            <person name="Brugerolle De Fraissinette N."/>
            <person name="Rezende De Castro R."/>
            <person name="Schneider M.P."/>
            <person name="Vasconcelos V."/>
            <person name="Leao P.N."/>
        </authorList>
    </citation>
    <scope>NUCLEOTIDE SEQUENCE</scope>
    <source>
        <strain evidence="2">LEGE 07310</strain>
    </source>
</reference>
<dbReference type="SUPFAM" id="SSF52833">
    <property type="entry name" value="Thioredoxin-like"/>
    <property type="match status" value="1"/>
</dbReference>
<dbReference type="Pfam" id="PF01323">
    <property type="entry name" value="DSBA"/>
    <property type="match status" value="1"/>
</dbReference>
<comment type="caution">
    <text evidence="2">The sequence shown here is derived from an EMBL/GenBank/DDBJ whole genome shotgun (WGS) entry which is preliminary data.</text>
</comment>
<evidence type="ECO:0000313" key="3">
    <source>
        <dbReference type="Proteomes" id="UP000636505"/>
    </source>
</evidence>
<name>A0A8J7DKG0_9CYAN</name>
<dbReference type="AlphaFoldDB" id="A0A8J7DKG0"/>
<evidence type="ECO:0000313" key="2">
    <source>
        <dbReference type="EMBL" id="MBE9076371.1"/>
    </source>
</evidence>
<dbReference type="Gene3D" id="3.40.30.10">
    <property type="entry name" value="Glutaredoxin"/>
    <property type="match status" value="1"/>
</dbReference>
<evidence type="ECO:0000259" key="1">
    <source>
        <dbReference type="Pfam" id="PF01323"/>
    </source>
</evidence>
<dbReference type="Proteomes" id="UP000636505">
    <property type="component" value="Unassembled WGS sequence"/>
</dbReference>
<protein>
    <submittedName>
        <fullName evidence="2">DsbA family oxidoreductase</fullName>
    </submittedName>
</protein>
<proteinExistence type="predicted"/>
<organism evidence="2 3">
    <name type="scientific">Vasconcelosia minhoensis LEGE 07310</name>
    <dbReference type="NCBI Taxonomy" id="915328"/>
    <lineage>
        <taxon>Bacteria</taxon>
        <taxon>Bacillati</taxon>
        <taxon>Cyanobacteriota</taxon>
        <taxon>Cyanophyceae</taxon>
        <taxon>Nodosilineales</taxon>
        <taxon>Cymatolegaceae</taxon>
        <taxon>Vasconcelosia</taxon>
        <taxon>Vasconcelosia minhoensis</taxon>
    </lineage>
</organism>
<dbReference type="GO" id="GO:0016491">
    <property type="term" value="F:oxidoreductase activity"/>
    <property type="evidence" value="ECO:0007669"/>
    <property type="project" value="InterPro"/>
</dbReference>
<dbReference type="PANTHER" id="PTHR13887">
    <property type="entry name" value="GLUTATHIONE S-TRANSFERASE KAPPA"/>
    <property type="match status" value="1"/>
</dbReference>
<keyword evidence="3" id="KW-1185">Reference proteome</keyword>
<dbReference type="RefSeq" id="WP_193905031.1">
    <property type="nucleotide sequence ID" value="NZ_JADEXG010000005.1"/>
</dbReference>
<dbReference type="InterPro" id="IPR001853">
    <property type="entry name" value="DSBA-like_thioredoxin_dom"/>
</dbReference>
<accession>A0A8J7DKG0</accession>
<feature type="domain" description="DSBA-like thioredoxin" evidence="1">
    <location>
        <begin position="8"/>
        <end position="204"/>
    </location>
</feature>
<dbReference type="InterPro" id="IPR036249">
    <property type="entry name" value="Thioredoxin-like_sf"/>
</dbReference>
<dbReference type="CDD" id="cd03024">
    <property type="entry name" value="DsbA_FrnE"/>
    <property type="match status" value="1"/>
</dbReference>
<dbReference type="EMBL" id="JADEXG010000005">
    <property type="protein sequence ID" value="MBE9076371.1"/>
    <property type="molecule type" value="Genomic_DNA"/>
</dbReference>